<comment type="similarity">
    <text evidence="4">Belongs to the complex I LYR family. SDHAF1 subfamily.</text>
</comment>
<evidence type="ECO:0000256" key="2">
    <source>
        <dbReference type="ARBA" id="ARBA00023128"/>
    </source>
</evidence>
<evidence type="ECO:0000313" key="7">
    <source>
        <dbReference type="RefSeq" id="XP_033458116.1"/>
    </source>
</evidence>
<keyword evidence="3" id="KW-0143">Chaperone</keyword>
<evidence type="ECO:0000256" key="4">
    <source>
        <dbReference type="ARBA" id="ARBA00025715"/>
    </source>
</evidence>
<keyword evidence="2" id="KW-0496">Mitochondrion</keyword>
<organism evidence="7">
    <name type="scientific">Dissoconium aciculare CBS 342.82</name>
    <dbReference type="NCBI Taxonomy" id="1314786"/>
    <lineage>
        <taxon>Eukaryota</taxon>
        <taxon>Fungi</taxon>
        <taxon>Dikarya</taxon>
        <taxon>Ascomycota</taxon>
        <taxon>Pezizomycotina</taxon>
        <taxon>Dothideomycetes</taxon>
        <taxon>Dothideomycetidae</taxon>
        <taxon>Mycosphaerellales</taxon>
        <taxon>Dissoconiaceae</taxon>
        <taxon>Dissoconium</taxon>
    </lineage>
</organism>
<accession>A0A6J3LZ78</accession>
<dbReference type="Pfam" id="PF05347">
    <property type="entry name" value="Complex1_LYR"/>
    <property type="match status" value="1"/>
</dbReference>
<evidence type="ECO:0000259" key="5">
    <source>
        <dbReference type="Pfam" id="PF05347"/>
    </source>
</evidence>
<dbReference type="GO" id="GO:0034553">
    <property type="term" value="P:mitochondrial respiratory chain complex II assembly"/>
    <property type="evidence" value="ECO:0007669"/>
    <property type="project" value="InterPro"/>
</dbReference>
<dbReference type="GO" id="GO:0005759">
    <property type="term" value="C:mitochondrial matrix"/>
    <property type="evidence" value="ECO:0007669"/>
    <property type="project" value="UniProtKB-SubCell"/>
</dbReference>
<dbReference type="InterPro" id="IPR045295">
    <property type="entry name" value="Complex1_LYR_SDHAF1_LYRM8"/>
</dbReference>
<dbReference type="PANTHER" id="PTHR13675:SF1">
    <property type="entry name" value="SUCCINATE DEHYDROGENASE ASSEMBLY FACTOR 1, MITOCHONDRIAL"/>
    <property type="match status" value="1"/>
</dbReference>
<reference evidence="7" key="1">
    <citation type="submission" date="2020-01" db="EMBL/GenBank/DDBJ databases">
        <authorList>
            <consortium name="DOE Joint Genome Institute"/>
            <person name="Haridas S."/>
            <person name="Albert R."/>
            <person name="Binder M."/>
            <person name="Bloem J."/>
            <person name="Labutti K."/>
            <person name="Salamov A."/>
            <person name="Andreopoulos B."/>
            <person name="Baker S.E."/>
            <person name="Barry K."/>
            <person name="Bills G."/>
            <person name="Bluhm B.H."/>
            <person name="Cannon C."/>
            <person name="Castanera R."/>
            <person name="Culley D.E."/>
            <person name="Daum C."/>
            <person name="Ezra D."/>
            <person name="Gonzalez J.B."/>
            <person name="Henrissat B."/>
            <person name="Kuo A."/>
            <person name="Liang C."/>
            <person name="Lipzen A."/>
            <person name="Lutzoni F."/>
            <person name="Magnuson J."/>
            <person name="Mondo S."/>
            <person name="Nolan M."/>
            <person name="Ohm R."/>
            <person name="Pangilinan J."/>
            <person name="Park H.-J."/>
            <person name="Ramirez L."/>
            <person name="Alfaro M."/>
            <person name="Sun H."/>
            <person name="Tritt A."/>
            <person name="Yoshinaga Y."/>
            <person name="Zwiers L.-H."/>
            <person name="Turgeon B.G."/>
            <person name="Goodwin S.B."/>
            <person name="Spatafora J.W."/>
            <person name="Crous P.W."/>
            <person name="Grigoriev I.V."/>
        </authorList>
    </citation>
    <scope>NUCLEOTIDE SEQUENCE</scope>
    <source>
        <strain evidence="7">CBS 342.82</strain>
    </source>
</reference>
<name>A0A6J3LZ78_9PEZI</name>
<keyword evidence="6" id="KW-1185">Reference proteome</keyword>
<dbReference type="InterPro" id="IPR008011">
    <property type="entry name" value="Complex1_LYR_dom"/>
</dbReference>
<dbReference type="Proteomes" id="UP000504637">
    <property type="component" value="Unplaced"/>
</dbReference>
<comment type="subcellular location">
    <subcellularLocation>
        <location evidence="1">Mitochondrion matrix</location>
    </subcellularLocation>
</comment>
<dbReference type="OrthoDB" id="273010at2759"/>
<sequence length="79" mass="9249">MARLSGLQRDVLGLYRQCLRAARKKPAEKRPHFERFARHEFDKNIAMDKKDFSTIEFLLRKGNRQLEIYSAPNITDIAG</sequence>
<feature type="domain" description="Complex 1 LYR protein" evidence="5">
    <location>
        <begin position="9"/>
        <end position="67"/>
    </location>
</feature>
<dbReference type="CDD" id="cd20268">
    <property type="entry name" value="Complex1_LYR_SDHAF1_LYRM8"/>
    <property type="match status" value="1"/>
</dbReference>
<proteinExistence type="inferred from homology"/>
<protein>
    <submittedName>
        <fullName evidence="7">Complex 1 protein-like protein</fullName>
    </submittedName>
</protein>
<dbReference type="GeneID" id="54363099"/>
<evidence type="ECO:0000256" key="1">
    <source>
        <dbReference type="ARBA" id="ARBA00004305"/>
    </source>
</evidence>
<gene>
    <name evidence="7" type="ORF">K489DRAFT_382118</name>
</gene>
<dbReference type="RefSeq" id="XP_033458116.1">
    <property type="nucleotide sequence ID" value="XM_033605299.1"/>
</dbReference>
<evidence type="ECO:0000313" key="6">
    <source>
        <dbReference type="Proteomes" id="UP000504637"/>
    </source>
</evidence>
<reference evidence="7" key="3">
    <citation type="submission" date="2025-08" db="UniProtKB">
        <authorList>
            <consortium name="RefSeq"/>
        </authorList>
    </citation>
    <scope>IDENTIFICATION</scope>
    <source>
        <strain evidence="7">CBS 342.82</strain>
    </source>
</reference>
<reference evidence="7" key="2">
    <citation type="submission" date="2020-04" db="EMBL/GenBank/DDBJ databases">
        <authorList>
            <consortium name="NCBI Genome Project"/>
        </authorList>
    </citation>
    <scope>NUCLEOTIDE SEQUENCE</scope>
    <source>
        <strain evidence="7">CBS 342.82</strain>
    </source>
</reference>
<dbReference type="AlphaFoldDB" id="A0A6J3LZ78"/>
<evidence type="ECO:0000256" key="3">
    <source>
        <dbReference type="ARBA" id="ARBA00023186"/>
    </source>
</evidence>
<dbReference type="PANTHER" id="PTHR13675">
    <property type="entry name" value="LYR MOTIF-CONTAINING PROTEIN 2"/>
    <property type="match status" value="1"/>
</dbReference>